<sequence>MAADFLAKVKQADSCTGCGLCAAVSPGIRMASAGPGWARPEQIGAVTSAEDAAIAAACPGLVVDETDNPHDPAEPLWGPQRFTGVGHATDAAMRYRASSGGMISALLAHALASGLVDFVVQVRADPARPTGNITSISTSVDDIMAAAGSRYAQSSPLAGLNDWLARPGRFAFVGKPCDVAALRARVRSDPALAARVPLMLAFFCAGIPSDRAVGRILDHLSVRPDDVTGFRFRGDGWPGYATATLADGSTRRMTYNDSWGQILSKEIQFRCKICADAVGAAADVACADAWYGDDRGYPSFEETDGRSLVMARTPAGLAVLDAARAAGAVATEAVPVDHIIRMQPHQARRKRQVLSRLWAMRVAGRPVPRYLGLAVTEAARREPLLQQLKSFAGLLRRFIKGTA</sequence>
<dbReference type="Pfam" id="PF04432">
    <property type="entry name" value="FrhB_FdhB_C"/>
    <property type="match status" value="1"/>
</dbReference>
<proteinExistence type="predicted"/>
<accession>A0A255YHZ3</accession>
<evidence type="ECO:0000313" key="3">
    <source>
        <dbReference type="Proteomes" id="UP000216991"/>
    </source>
</evidence>
<dbReference type="RefSeq" id="WP_094473728.1">
    <property type="nucleotide sequence ID" value="NZ_NOXT01000108.1"/>
</dbReference>
<comment type="caution">
    <text evidence="2">The sequence shown here is derived from an EMBL/GenBank/DDBJ whole genome shotgun (WGS) entry which is preliminary data.</text>
</comment>
<evidence type="ECO:0000259" key="1">
    <source>
        <dbReference type="PROSITE" id="PS51379"/>
    </source>
</evidence>
<dbReference type="Pfam" id="PF04422">
    <property type="entry name" value="FrhB_FdhB_N"/>
    <property type="match status" value="1"/>
</dbReference>
<name>A0A255YHZ3_9SPHN</name>
<dbReference type="GO" id="GO:0090415">
    <property type="term" value="F:7-hydroxymethyl chlorophyll a reductase activity"/>
    <property type="evidence" value="ECO:0007669"/>
    <property type="project" value="TreeGrafter"/>
</dbReference>
<reference evidence="2 3" key="1">
    <citation type="submission" date="2017-07" db="EMBL/GenBank/DDBJ databases">
        <title>Sandarakinorhabdus cyanobacteriorum sp. nov., a novel bacterium isolated from cyanobacterial aggregates in a eutrophic lake.</title>
        <authorList>
            <person name="Cai H."/>
        </authorList>
    </citation>
    <scope>NUCLEOTIDE SEQUENCE [LARGE SCALE GENOMIC DNA]</scope>
    <source>
        <strain evidence="2 3">TH057</strain>
    </source>
</reference>
<keyword evidence="3" id="KW-1185">Reference proteome</keyword>
<gene>
    <name evidence="2" type="ORF">CHU93_08720</name>
</gene>
<dbReference type="PANTHER" id="PTHR31332:SF0">
    <property type="entry name" value="7-HYDROXYMETHYL CHLOROPHYLL A REDUCTASE, CHLOROPLASTIC"/>
    <property type="match status" value="1"/>
</dbReference>
<feature type="domain" description="4Fe-4S ferredoxin-type" evidence="1">
    <location>
        <begin position="5"/>
        <end position="33"/>
    </location>
</feature>
<dbReference type="InterPro" id="IPR045220">
    <property type="entry name" value="FRHB/FDHB/HCAR-like"/>
</dbReference>
<dbReference type="InterPro" id="IPR017896">
    <property type="entry name" value="4Fe4S_Fe-S-bd"/>
</dbReference>
<dbReference type="OrthoDB" id="593768at2"/>
<dbReference type="GO" id="GO:0033354">
    <property type="term" value="P:chlorophyll cycle"/>
    <property type="evidence" value="ECO:0007669"/>
    <property type="project" value="TreeGrafter"/>
</dbReference>
<dbReference type="Proteomes" id="UP000216991">
    <property type="component" value="Unassembled WGS sequence"/>
</dbReference>
<dbReference type="PROSITE" id="PS51379">
    <property type="entry name" value="4FE4S_FER_2"/>
    <property type="match status" value="1"/>
</dbReference>
<evidence type="ECO:0000313" key="2">
    <source>
        <dbReference type="EMBL" id="OYQ28793.1"/>
    </source>
</evidence>
<dbReference type="AlphaFoldDB" id="A0A255YHZ3"/>
<organism evidence="2 3">
    <name type="scientific">Sandarakinorhabdus cyanobacteriorum</name>
    <dbReference type="NCBI Taxonomy" id="1981098"/>
    <lineage>
        <taxon>Bacteria</taxon>
        <taxon>Pseudomonadati</taxon>
        <taxon>Pseudomonadota</taxon>
        <taxon>Alphaproteobacteria</taxon>
        <taxon>Sphingomonadales</taxon>
        <taxon>Sphingosinicellaceae</taxon>
        <taxon>Sandarakinorhabdus</taxon>
    </lineage>
</organism>
<dbReference type="EMBL" id="NOXT01000108">
    <property type="protein sequence ID" value="OYQ28793.1"/>
    <property type="molecule type" value="Genomic_DNA"/>
</dbReference>
<dbReference type="InterPro" id="IPR007516">
    <property type="entry name" value="Co_F420_Hydgase/DH_bsu_N"/>
</dbReference>
<dbReference type="InterPro" id="IPR007525">
    <property type="entry name" value="FrhB_FdhB_C"/>
</dbReference>
<protein>
    <recommendedName>
        <fullName evidence="1">4Fe-4S ferredoxin-type domain-containing protein</fullName>
    </recommendedName>
</protein>
<dbReference type="PANTHER" id="PTHR31332">
    <property type="entry name" value="7-HYDROXYMETHYL CHLOROPHYLL A REDUCTASE, CHLOROPLASTIC"/>
    <property type="match status" value="1"/>
</dbReference>